<sequence length="242" mass="27706">MATETANGNNHVVAKMPPTPSPLRNFKFFQSNMRILVTGGAGFIGSPLVDKLMANEKNEVIVADNFFTSSKDNLRKWIGHPRFELIRHDVTEPLLMEIDRIYQLACPASPIFFKHNPVKTIKTNVIGTLNMLGLAKRVGARSCYDERKNVAETLMFDYDRQHGIEIRNASIFKPHMNIDDGRVVSNFIAQALRLMDLFWLMKGDNTGPIYLGNTALLVKRCEYWFQISETYRIFKFQNEDLS</sequence>
<keyword evidence="7" id="KW-0456">Lyase</keyword>
<feature type="domain" description="NAD(P)-binding" evidence="9">
    <location>
        <begin position="36"/>
        <end position="139"/>
    </location>
</feature>
<dbReference type="Pfam" id="PF16363">
    <property type="entry name" value="GDP_Man_Dehyd"/>
    <property type="match status" value="1"/>
</dbReference>
<dbReference type="Proteomes" id="UP001055439">
    <property type="component" value="Chromosome 7"/>
</dbReference>
<keyword evidence="11" id="KW-1185">Reference proteome</keyword>
<organism evidence="10 11">
    <name type="scientific">Musa troglodytarum</name>
    <name type="common">fe'i banana</name>
    <dbReference type="NCBI Taxonomy" id="320322"/>
    <lineage>
        <taxon>Eukaryota</taxon>
        <taxon>Viridiplantae</taxon>
        <taxon>Streptophyta</taxon>
        <taxon>Embryophyta</taxon>
        <taxon>Tracheophyta</taxon>
        <taxon>Spermatophyta</taxon>
        <taxon>Magnoliopsida</taxon>
        <taxon>Liliopsida</taxon>
        <taxon>Zingiberales</taxon>
        <taxon>Musaceae</taxon>
        <taxon>Musa</taxon>
    </lineage>
</organism>
<comment type="function">
    <text evidence="8">Catalyzes the NAD-dependent decarboxylation of UDP-glucuronic acid to UDP-xylose. Necessary for the biosynthesis of the core tetrasaccharide in glycosaminoglycan biosynthesis.</text>
</comment>
<dbReference type="PANTHER" id="PTHR43078">
    <property type="entry name" value="UDP-GLUCURONIC ACID DECARBOXYLASE-RELATED"/>
    <property type="match status" value="1"/>
</dbReference>
<dbReference type="GO" id="GO:0048040">
    <property type="term" value="F:UDP-glucuronate decarboxylase activity"/>
    <property type="evidence" value="ECO:0007669"/>
    <property type="project" value="UniProtKB-EC"/>
</dbReference>
<name>A0A9E7GQK5_9LILI</name>
<evidence type="ECO:0000256" key="7">
    <source>
        <dbReference type="ARBA" id="ARBA00023239"/>
    </source>
</evidence>
<dbReference type="GO" id="GO:0070403">
    <property type="term" value="F:NAD+ binding"/>
    <property type="evidence" value="ECO:0007669"/>
    <property type="project" value="InterPro"/>
</dbReference>
<dbReference type="InterPro" id="IPR036291">
    <property type="entry name" value="NAD(P)-bd_dom_sf"/>
</dbReference>
<keyword evidence="6" id="KW-0520">NAD</keyword>
<evidence type="ECO:0000256" key="4">
    <source>
        <dbReference type="ARBA" id="ARBA00012290"/>
    </source>
</evidence>
<evidence type="ECO:0000313" key="11">
    <source>
        <dbReference type="Proteomes" id="UP001055439"/>
    </source>
</evidence>
<reference evidence="10" key="1">
    <citation type="submission" date="2022-05" db="EMBL/GenBank/DDBJ databases">
        <title>The Musa troglodytarum L. genome provides insights into the mechanism of non-climacteric behaviour and enrichment of carotenoids.</title>
        <authorList>
            <person name="Wang J."/>
        </authorList>
    </citation>
    <scope>NUCLEOTIDE SEQUENCE</scope>
    <source>
        <tissue evidence="10">Leaf</tissue>
    </source>
</reference>
<evidence type="ECO:0000256" key="5">
    <source>
        <dbReference type="ARBA" id="ARBA00022793"/>
    </source>
</evidence>
<evidence type="ECO:0000256" key="3">
    <source>
        <dbReference type="ARBA" id="ARBA00007505"/>
    </source>
</evidence>
<dbReference type="OrthoDB" id="331544at2759"/>
<dbReference type="GO" id="GO:0042732">
    <property type="term" value="P:D-xylose metabolic process"/>
    <property type="evidence" value="ECO:0007669"/>
    <property type="project" value="InterPro"/>
</dbReference>
<evidence type="ECO:0000256" key="8">
    <source>
        <dbReference type="ARBA" id="ARBA00025005"/>
    </source>
</evidence>
<keyword evidence="5" id="KW-0210">Decarboxylase</keyword>
<comment type="cofactor">
    <cofactor evidence="1">
        <name>NAD(+)</name>
        <dbReference type="ChEBI" id="CHEBI:57540"/>
    </cofactor>
</comment>
<proteinExistence type="inferred from homology"/>
<dbReference type="GO" id="GO:0005737">
    <property type="term" value="C:cytoplasm"/>
    <property type="evidence" value="ECO:0007669"/>
    <property type="project" value="TreeGrafter"/>
</dbReference>
<dbReference type="AlphaFoldDB" id="A0A9E7GQK5"/>
<evidence type="ECO:0000256" key="2">
    <source>
        <dbReference type="ARBA" id="ARBA00005100"/>
    </source>
</evidence>
<evidence type="ECO:0000313" key="10">
    <source>
        <dbReference type="EMBL" id="URE16377.1"/>
    </source>
</evidence>
<dbReference type="PANTHER" id="PTHR43078:SF7">
    <property type="entry name" value="UDP-GLUCURONATE DECARBOXYLASE"/>
    <property type="match status" value="1"/>
</dbReference>
<evidence type="ECO:0000256" key="6">
    <source>
        <dbReference type="ARBA" id="ARBA00023027"/>
    </source>
</evidence>
<evidence type="ECO:0000259" key="9">
    <source>
        <dbReference type="Pfam" id="PF16363"/>
    </source>
</evidence>
<evidence type="ECO:0000256" key="1">
    <source>
        <dbReference type="ARBA" id="ARBA00001911"/>
    </source>
</evidence>
<protein>
    <recommendedName>
        <fullName evidence="4">UDP-glucuronate decarboxylase</fullName>
        <ecNumber evidence="4">4.1.1.35</ecNumber>
    </recommendedName>
</protein>
<comment type="pathway">
    <text evidence="2">Nucleotide-sugar biosynthesis; UDP-alpha-D-xylose biosynthesis; UDP-alpha-D-xylose from UDP-alpha-D-glucuronate: step 1/1.</text>
</comment>
<dbReference type="InterPro" id="IPR016040">
    <property type="entry name" value="NAD(P)-bd_dom"/>
</dbReference>
<dbReference type="EC" id="4.1.1.35" evidence="4"/>
<dbReference type="InterPro" id="IPR044516">
    <property type="entry name" value="UXS-like"/>
</dbReference>
<comment type="similarity">
    <text evidence="3">Belongs to the NAD(P)-dependent epimerase/dehydratase family. UDP-glucuronic acid decarboxylase subfamily.</text>
</comment>
<dbReference type="Gene3D" id="3.40.50.720">
    <property type="entry name" value="NAD(P)-binding Rossmann-like Domain"/>
    <property type="match status" value="1"/>
</dbReference>
<gene>
    <name evidence="10" type="ORF">MUK42_11272</name>
</gene>
<dbReference type="EMBL" id="CP097509">
    <property type="protein sequence ID" value="URE16377.1"/>
    <property type="molecule type" value="Genomic_DNA"/>
</dbReference>
<dbReference type="SUPFAM" id="SSF51735">
    <property type="entry name" value="NAD(P)-binding Rossmann-fold domains"/>
    <property type="match status" value="1"/>
</dbReference>
<accession>A0A9E7GQK5</accession>